<dbReference type="AlphaFoldDB" id="A0A4R2J664"/>
<dbReference type="GO" id="GO:0016787">
    <property type="term" value="F:hydrolase activity"/>
    <property type="evidence" value="ECO:0007669"/>
    <property type="project" value="UniProtKB-KW"/>
</dbReference>
<keyword evidence="2 5" id="KW-0378">Hydrolase</keyword>
<organism evidence="5 6">
    <name type="scientific">Actinocrispum wychmicini</name>
    <dbReference type="NCBI Taxonomy" id="1213861"/>
    <lineage>
        <taxon>Bacteria</taxon>
        <taxon>Bacillati</taxon>
        <taxon>Actinomycetota</taxon>
        <taxon>Actinomycetes</taxon>
        <taxon>Pseudonocardiales</taxon>
        <taxon>Pseudonocardiaceae</taxon>
        <taxon>Actinocrispum</taxon>
    </lineage>
</organism>
<dbReference type="PANTHER" id="PTHR43248:SF25">
    <property type="entry name" value="AB HYDROLASE-1 DOMAIN-CONTAINING PROTEIN-RELATED"/>
    <property type="match status" value="1"/>
</dbReference>
<evidence type="ECO:0000259" key="4">
    <source>
        <dbReference type="Pfam" id="PF08386"/>
    </source>
</evidence>
<dbReference type="SUPFAM" id="SSF53474">
    <property type="entry name" value="alpha/beta-Hydrolases"/>
    <property type="match status" value="1"/>
</dbReference>
<feature type="chain" id="PRO_5039384683" evidence="3">
    <location>
        <begin position="28"/>
        <end position="528"/>
    </location>
</feature>
<dbReference type="InterPro" id="IPR013595">
    <property type="entry name" value="Pept_S33_TAP-like_C"/>
</dbReference>
<dbReference type="InterPro" id="IPR051601">
    <property type="entry name" value="Serine_prot/Carboxylest_S33"/>
</dbReference>
<feature type="domain" description="Peptidase S33 tripeptidyl aminopeptidase-like C-terminal" evidence="4">
    <location>
        <begin position="418"/>
        <end position="519"/>
    </location>
</feature>
<evidence type="ECO:0000313" key="6">
    <source>
        <dbReference type="Proteomes" id="UP000295680"/>
    </source>
</evidence>
<keyword evidence="6" id="KW-1185">Reference proteome</keyword>
<comment type="similarity">
    <text evidence="1">Belongs to the peptidase S33 family.</text>
</comment>
<dbReference type="OrthoDB" id="4006962at2"/>
<dbReference type="EMBL" id="SLWS01000011">
    <property type="protein sequence ID" value="TCO52972.1"/>
    <property type="molecule type" value="Genomic_DNA"/>
</dbReference>
<protein>
    <submittedName>
        <fullName evidence="5">Alpha/beta hydrolase family protein</fullName>
    </submittedName>
</protein>
<feature type="signal peptide" evidence="3">
    <location>
        <begin position="1"/>
        <end position="27"/>
    </location>
</feature>
<proteinExistence type="inferred from homology"/>
<sequence>MRNPLRHRRRGVALCAALGLIAAPAAAAAPAVPVLDWQPCDSGFFCATATVPLDQAHPAGATIRLAVIKHPATDPAHRIGSVFFNPGGPGGPGFPGVTLLPPLYAHFPPDLRARFDLVSFDPRGIGQSTALQCFDTIDQEQQLIARRPPGFPVGAAQERTWENIAAALDAACAAHAGPLLAHDTTADVARDMDLLRQAVGDPTMNYIGLSYGSYLGATYANLFPDKVRAITLDGAIDPVAWATGTDGSARRLGTFLRLGSDEAAAAALDTFLDLCGRATTSSCAFSAGSSAATHAKYTALLDRLDRHPVTLAGTTVNGPVGVGLTISGLFYTQRIPNVTTGWPGLATLLQTLWAHTNGDPAPASNTMPAPDGTFQPHANAPYLGREAQLGVVCSDSPYPRNPASYPAQAAFAAARSGVVGPALAWGSEGCSQWPVLAPQRYTGPWNHPTPAPILVVGTTVDPVTPYRDAIAMSRDLANARLLTVHGYGDTALLNHSSCVDTVEDAYFVTGALPAPGTVCEQDQAPFAG</sequence>
<dbReference type="Gene3D" id="3.40.50.1820">
    <property type="entry name" value="alpha/beta hydrolase"/>
    <property type="match status" value="1"/>
</dbReference>
<dbReference type="PANTHER" id="PTHR43248">
    <property type="entry name" value="2-SUCCINYL-6-HYDROXY-2,4-CYCLOHEXADIENE-1-CARBOXYLATE SYNTHASE"/>
    <property type="match status" value="1"/>
</dbReference>
<gene>
    <name evidence="5" type="ORF">EV192_111166</name>
</gene>
<evidence type="ECO:0000313" key="5">
    <source>
        <dbReference type="EMBL" id="TCO52972.1"/>
    </source>
</evidence>
<reference evidence="5 6" key="1">
    <citation type="submission" date="2019-03" db="EMBL/GenBank/DDBJ databases">
        <title>Genomic Encyclopedia of Type Strains, Phase IV (KMG-IV): sequencing the most valuable type-strain genomes for metagenomic binning, comparative biology and taxonomic classification.</title>
        <authorList>
            <person name="Goeker M."/>
        </authorList>
    </citation>
    <scope>NUCLEOTIDE SEQUENCE [LARGE SCALE GENOMIC DNA]</scope>
    <source>
        <strain evidence="5 6">DSM 45934</strain>
    </source>
</reference>
<evidence type="ECO:0000256" key="2">
    <source>
        <dbReference type="ARBA" id="ARBA00022801"/>
    </source>
</evidence>
<dbReference type="Pfam" id="PF08386">
    <property type="entry name" value="Abhydrolase_4"/>
    <property type="match status" value="1"/>
</dbReference>
<accession>A0A4R2J664</accession>
<evidence type="ECO:0000256" key="3">
    <source>
        <dbReference type="SAM" id="SignalP"/>
    </source>
</evidence>
<dbReference type="InterPro" id="IPR029058">
    <property type="entry name" value="AB_hydrolase_fold"/>
</dbReference>
<name>A0A4R2J664_9PSEU</name>
<evidence type="ECO:0000256" key="1">
    <source>
        <dbReference type="ARBA" id="ARBA00010088"/>
    </source>
</evidence>
<keyword evidence="3" id="KW-0732">Signal</keyword>
<dbReference type="Proteomes" id="UP000295680">
    <property type="component" value="Unassembled WGS sequence"/>
</dbReference>
<comment type="caution">
    <text evidence="5">The sequence shown here is derived from an EMBL/GenBank/DDBJ whole genome shotgun (WGS) entry which is preliminary data.</text>
</comment>
<dbReference type="RefSeq" id="WP_132123947.1">
    <property type="nucleotide sequence ID" value="NZ_SLWS01000011.1"/>
</dbReference>